<dbReference type="InterPro" id="IPR028344">
    <property type="entry name" value="ParE1/4"/>
</dbReference>
<comment type="caution">
    <text evidence="3">The sequence shown here is derived from an EMBL/GenBank/DDBJ whole genome shotgun (WGS) entry which is preliminary data.</text>
</comment>
<dbReference type="RefSeq" id="WP_123206154.1">
    <property type="nucleotide sequence ID" value="NZ_RBEE01000023.1"/>
</dbReference>
<name>A0A3N0BTZ6_9SPHI</name>
<proteinExistence type="inferred from homology"/>
<dbReference type="Gene3D" id="3.30.2310.20">
    <property type="entry name" value="RelE-like"/>
    <property type="match status" value="1"/>
</dbReference>
<accession>A0A3N0BTZ6</accession>
<gene>
    <name evidence="3" type="ORF">D7004_12355</name>
</gene>
<evidence type="ECO:0000256" key="2">
    <source>
        <dbReference type="PIRNR" id="PIRNR029218"/>
    </source>
</evidence>
<sequence length="99" mass="11789">MGKFSLSNKAVEDLTAIWNYTYDKWSEIQADKYYHQLIDCCDQLSIKPEIGRKYNEVDKDLLGFKILEHIIFYKIISSKEIFVVRILHSKMDLKNRIID</sequence>
<keyword evidence="1" id="KW-1277">Toxin-antitoxin system</keyword>
<reference evidence="3 4" key="1">
    <citation type="submission" date="2018-10" db="EMBL/GenBank/DDBJ databases">
        <title>Genome sequencing of Pedobacter jejuensis TNB23.</title>
        <authorList>
            <person name="Cho Y.-J."/>
            <person name="Cho A."/>
            <person name="Kim O.-S."/>
        </authorList>
    </citation>
    <scope>NUCLEOTIDE SEQUENCE [LARGE SCALE GENOMIC DNA]</scope>
    <source>
        <strain evidence="3 4">TNB23</strain>
    </source>
</reference>
<protein>
    <recommendedName>
        <fullName evidence="2">Toxin</fullName>
    </recommendedName>
</protein>
<dbReference type="AlphaFoldDB" id="A0A3N0BTZ6"/>
<organism evidence="3 4">
    <name type="scientific">Pedobacter jejuensis</name>
    <dbReference type="NCBI Taxonomy" id="1268550"/>
    <lineage>
        <taxon>Bacteria</taxon>
        <taxon>Pseudomonadati</taxon>
        <taxon>Bacteroidota</taxon>
        <taxon>Sphingobacteriia</taxon>
        <taxon>Sphingobacteriales</taxon>
        <taxon>Sphingobacteriaceae</taxon>
        <taxon>Pedobacter</taxon>
    </lineage>
</organism>
<evidence type="ECO:0000256" key="1">
    <source>
        <dbReference type="ARBA" id="ARBA00022649"/>
    </source>
</evidence>
<evidence type="ECO:0000313" key="3">
    <source>
        <dbReference type="EMBL" id="RNL52350.1"/>
    </source>
</evidence>
<keyword evidence="4" id="KW-1185">Reference proteome</keyword>
<dbReference type="EMBL" id="RBEE01000023">
    <property type="protein sequence ID" value="RNL52350.1"/>
    <property type="molecule type" value="Genomic_DNA"/>
</dbReference>
<dbReference type="InterPro" id="IPR035093">
    <property type="entry name" value="RelE/ParE_toxin_dom_sf"/>
</dbReference>
<dbReference type="PIRSF" id="PIRSF029218">
    <property type="entry name" value="ParE"/>
    <property type="match status" value="1"/>
</dbReference>
<dbReference type="Proteomes" id="UP000274046">
    <property type="component" value="Unassembled WGS sequence"/>
</dbReference>
<dbReference type="InterPro" id="IPR007712">
    <property type="entry name" value="RelE/ParE_toxin"/>
</dbReference>
<dbReference type="OrthoDB" id="7173315at2"/>
<dbReference type="Pfam" id="PF05016">
    <property type="entry name" value="ParE_toxin"/>
    <property type="match status" value="1"/>
</dbReference>
<evidence type="ECO:0000313" key="4">
    <source>
        <dbReference type="Proteomes" id="UP000274046"/>
    </source>
</evidence>
<comment type="similarity">
    <text evidence="2">Belongs to the RelE toxin family.</text>
</comment>